<dbReference type="InterPro" id="IPR038726">
    <property type="entry name" value="PDDEXK_AddAB-type"/>
</dbReference>
<evidence type="ECO:0000256" key="1">
    <source>
        <dbReference type="ARBA" id="ARBA00022763"/>
    </source>
</evidence>
<sequence length="271" mass="30934">MATESKKIKLALSPSRAGDYKQCPLLYRFRAIDKLPEPKTIAQVKGTLVHAVLENLHALPREERTYPVAVKMLKPEWAKMLTADEELHELVPEESLMDFLVEARSLVRGYFMMENPGGFDARECEMYVNTVLPNGVPVRGFIDRVDVADSGEVRVVDYKTGKKPLPRFSEQARFQMLFYALVWWRLYDTIPTQLRLMYLKVSDDMTLSPSPTELNYFERDLGELWAKITRDVETGHFAPKTSKLCDWCAHQKLCPAFGGTPPEYPAGVAEV</sequence>
<dbReference type="OrthoDB" id="9791397at2"/>
<dbReference type="InterPro" id="IPR011335">
    <property type="entry name" value="Restrct_endonuc-II-like"/>
</dbReference>
<dbReference type="Gene3D" id="3.90.320.10">
    <property type="match status" value="1"/>
</dbReference>
<dbReference type="AlphaFoldDB" id="A0A5J6Z5M6"/>
<dbReference type="RefSeq" id="WP_151902711.1">
    <property type="nucleotide sequence ID" value="NZ_CP045032.1"/>
</dbReference>
<dbReference type="SUPFAM" id="SSF52980">
    <property type="entry name" value="Restriction endonuclease-like"/>
    <property type="match status" value="1"/>
</dbReference>
<evidence type="ECO:0000256" key="2">
    <source>
        <dbReference type="ARBA" id="ARBA00022806"/>
    </source>
</evidence>
<accession>A0A5J6Z5M6</accession>
<dbReference type="EMBL" id="CP045032">
    <property type="protein sequence ID" value="QFQ02336.1"/>
    <property type="molecule type" value="Genomic_DNA"/>
</dbReference>
<evidence type="ECO:0000256" key="3">
    <source>
        <dbReference type="ARBA" id="ARBA00023204"/>
    </source>
</evidence>
<organism evidence="5 6">
    <name type="scientific">Corynebacterium urogenitale</name>
    <dbReference type="NCBI Taxonomy" id="2487892"/>
    <lineage>
        <taxon>Bacteria</taxon>
        <taxon>Bacillati</taxon>
        <taxon>Actinomycetota</taxon>
        <taxon>Actinomycetes</taxon>
        <taxon>Mycobacteriales</taxon>
        <taxon>Corynebacteriaceae</taxon>
        <taxon>Corynebacterium</taxon>
    </lineage>
</organism>
<keyword evidence="1" id="KW-0227">DNA damage</keyword>
<keyword evidence="2" id="KW-0378">Hydrolase</keyword>
<keyword evidence="2" id="KW-0347">Helicase</keyword>
<dbReference type="KEGG" id="cuo:CUROG_04820"/>
<dbReference type="GO" id="GO:0004386">
    <property type="term" value="F:helicase activity"/>
    <property type="evidence" value="ECO:0007669"/>
    <property type="project" value="UniProtKB-KW"/>
</dbReference>
<name>A0A5J6Z5M6_9CORY</name>
<feature type="domain" description="PD-(D/E)XK endonuclease-like" evidence="4">
    <location>
        <begin position="12"/>
        <end position="255"/>
    </location>
</feature>
<reference evidence="6" key="1">
    <citation type="submission" date="2019-10" db="EMBL/GenBank/DDBJ databases">
        <title>Complete genome sequence of Corynebacterium urogenitalis DSM 108747, isolated from the genital tract of a cow.</title>
        <authorList>
            <person name="Ruckert C."/>
            <person name="Ballas P."/>
            <person name="Wagener K."/>
            <person name="Drillich M."/>
            <person name="Kaempfer P."/>
            <person name="Busse H.-J."/>
            <person name="Ehling-Schulz M."/>
        </authorList>
    </citation>
    <scope>NUCLEOTIDE SEQUENCE [LARGE SCALE GENOMIC DNA]</scope>
    <source>
        <strain evidence="6">LMM 1652</strain>
    </source>
</reference>
<keyword evidence="2" id="KW-0547">Nucleotide-binding</keyword>
<keyword evidence="3" id="KW-0234">DNA repair</keyword>
<gene>
    <name evidence="5" type="ORF">CUROG_04820</name>
</gene>
<dbReference type="Proteomes" id="UP000326711">
    <property type="component" value="Chromosome"/>
</dbReference>
<dbReference type="InterPro" id="IPR011604">
    <property type="entry name" value="PDDEXK-like_dom_sf"/>
</dbReference>
<evidence type="ECO:0000259" key="4">
    <source>
        <dbReference type="Pfam" id="PF12705"/>
    </source>
</evidence>
<evidence type="ECO:0000313" key="5">
    <source>
        <dbReference type="EMBL" id="QFQ02336.1"/>
    </source>
</evidence>
<protein>
    <submittedName>
        <fullName evidence="5">PD-(D/E)XK nuclease superfamily protein</fullName>
    </submittedName>
</protein>
<dbReference type="GO" id="GO:0006281">
    <property type="term" value="P:DNA repair"/>
    <property type="evidence" value="ECO:0007669"/>
    <property type="project" value="UniProtKB-KW"/>
</dbReference>
<dbReference type="Pfam" id="PF12705">
    <property type="entry name" value="PDDEXK_1"/>
    <property type="match status" value="1"/>
</dbReference>
<keyword evidence="2" id="KW-0067">ATP-binding</keyword>
<keyword evidence="6" id="KW-1185">Reference proteome</keyword>
<evidence type="ECO:0000313" key="6">
    <source>
        <dbReference type="Proteomes" id="UP000326711"/>
    </source>
</evidence>
<proteinExistence type="predicted"/>